<dbReference type="OrthoDB" id="9790469at2"/>
<accession>A0A1H8YFJ7</accession>
<dbReference type="PIRSF" id="PIRSF010256">
    <property type="entry name" value="CoxE_vWa"/>
    <property type="match status" value="1"/>
</dbReference>
<dbReference type="InterPro" id="IPR008912">
    <property type="entry name" value="Uncharacterised_CoxE"/>
</dbReference>
<reference evidence="1 2" key="1">
    <citation type="submission" date="2016-10" db="EMBL/GenBank/DDBJ databases">
        <authorList>
            <person name="de Groot N.N."/>
        </authorList>
    </citation>
    <scope>NUCLEOTIDE SEQUENCE [LARGE SCALE GENOMIC DNA]</scope>
    <source>
        <strain evidence="1 2">DSM 44993</strain>
    </source>
</reference>
<dbReference type="PANTHER" id="PTHR39338:SF6">
    <property type="entry name" value="BLL5662 PROTEIN"/>
    <property type="match status" value="1"/>
</dbReference>
<dbReference type="EMBL" id="FOEF01000015">
    <property type="protein sequence ID" value="SEP50823.1"/>
    <property type="molecule type" value="Genomic_DNA"/>
</dbReference>
<gene>
    <name evidence="1" type="ORF">SAMN04489732_11527</name>
</gene>
<dbReference type="InterPro" id="IPR036465">
    <property type="entry name" value="vWFA_dom_sf"/>
</dbReference>
<dbReference type="InterPro" id="IPR011195">
    <property type="entry name" value="UCP010256"/>
</dbReference>
<protein>
    <recommendedName>
        <fullName evidence="3">VWFA domain-containing protein</fullName>
    </recommendedName>
</protein>
<dbReference type="CDD" id="cd00198">
    <property type="entry name" value="vWFA"/>
    <property type="match status" value="1"/>
</dbReference>
<name>A0A1H8YFJ7_9PSEU</name>
<evidence type="ECO:0000313" key="2">
    <source>
        <dbReference type="Proteomes" id="UP000198582"/>
    </source>
</evidence>
<proteinExistence type="predicted"/>
<dbReference type="SUPFAM" id="SSF53300">
    <property type="entry name" value="vWA-like"/>
    <property type="match status" value="1"/>
</dbReference>
<evidence type="ECO:0000313" key="1">
    <source>
        <dbReference type="EMBL" id="SEP50823.1"/>
    </source>
</evidence>
<dbReference type="Proteomes" id="UP000198582">
    <property type="component" value="Unassembled WGS sequence"/>
</dbReference>
<organism evidence="1 2">
    <name type="scientific">Amycolatopsis saalfeldensis</name>
    <dbReference type="NCBI Taxonomy" id="394193"/>
    <lineage>
        <taxon>Bacteria</taxon>
        <taxon>Bacillati</taxon>
        <taxon>Actinomycetota</taxon>
        <taxon>Actinomycetes</taxon>
        <taxon>Pseudonocardiales</taxon>
        <taxon>Pseudonocardiaceae</taxon>
        <taxon>Amycolatopsis</taxon>
    </lineage>
</organism>
<dbReference type="Pfam" id="PF05762">
    <property type="entry name" value="VWA_CoxE"/>
    <property type="match status" value="1"/>
</dbReference>
<dbReference type="STRING" id="394193.SAMN04489732_11527"/>
<evidence type="ECO:0008006" key="3">
    <source>
        <dbReference type="Google" id="ProtNLM"/>
    </source>
</evidence>
<dbReference type="PANTHER" id="PTHR39338">
    <property type="entry name" value="BLL5662 PROTEIN-RELATED"/>
    <property type="match status" value="1"/>
</dbReference>
<sequence length="372" mass="41236">MPERAALVRVLVGFARALREAGLPVGSGDVLTYCRAMTALDPSDLLDLYWAGHAALLKRHEDGPRYDEVFRRYFLDAEGPVAELLQLTAEAADDAALALPEPERTGEERETDTLLGLAASDVDTVKHKAFGACTDKELAAIRRMMARIRLTPPRRRTRRTRPARSGRAPDLRRTVRDSLRSFGEPGELRWRQRRTRLRPLILILDISGSMADYSRNLLQFAYSARHAAARVEVFCFGTRLSRITDRLRTRDVDEALARAAEAVVDWEGGTRIGASLDEFVRTWGRRGLCRGGVVVICSDGLDRGDPDVLANAMARLSRLSHRLVWTNPHRGPGGTVGLMVAAPHVDLLVSGHDLRSLEELAALLPGLGQEQR</sequence>
<keyword evidence="2" id="KW-1185">Reference proteome</keyword>
<dbReference type="Gene3D" id="3.40.50.410">
    <property type="entry name" value="von Willebrand factor, type A domain"/>
    <property type="match status" value="1"/>
</dbReference>
<dbReference type="RefSeq" id="WP_091622639.1">
    <property type="nucleotide sequence ID" value="NZ_FOEF01000015.1"/>
</dbReference>
<dbReference type="AlphaFoldDB" id="A0A1H8YFJ7"/>